<dbReference type="AlphaFoldDB" id="W0RYT2"/>
<organism evidence="2">
    <name type="scientific">Porphyridium purpureum</name>
    <name type="common">Red alga</name>
    <name type="synonym">Porphyridium cruentum</name>
    <dbReference type="NCBI Taxonomy" id="35688"/>
    <lineage>
        <taxon>Eukaryota</taxon>
        <taxon>Rhodophyta</taxon>
        <taxon>Bangiophyceae</taxon>
        <taxon>Porphyridiales</taxon>
        <taxon>Porphyridiaceae</taxon>
        <taxon>Porphyridium</taxon>
    </lineage>
</organism>
<feature type="transmembrane region" description="Helical" evidence="1">
    <location>
        <begin position="12"/>
        <end position="29"/>
    </location>
</feature>
<accession>W0RYT2</accession>
<evidence type="ECO:0000313" key="2">
    <source>
        <dbReference type="EMBL" id="BAO23587.1"/>
    </source>
</evidence>
<dbReference type="EMBL" id="AP012987">
    <property type="protein sequence ID" value="BAO23587.1"/>
    <property type="molecule type" value="Genomic_DNA"/>
</dbReference>
<keyword evidence="1" id="KW-0812">Transmembrane</keyword>
<gene>
    <name evidence="2" type="primary">ORF39</name>
</gene>
<dbReference type="RefSeq" id="YP_008965611.1">
    <property type="nucleotide sequence ID" value="NC_023133.1"/>
</dbReference>
<keyword evidence="1" id="KW-1133">Transmembrane helix</keyword>
<proteinExistence type="predicted"/>
<evidence type="ECO:0000256" key="1">
    <source>
        <dbReference type="SAM" id="Phobius"/>
    </source>
</evidence>
<reference evidence="2" key="1">
    <citation type="journal article" date="2014" name="J. Plant Res.">
        <title>Analysis of the complete plastid genome of the unicellular red alga Porphyridium purpureum.</title>
        <authorList>
            <person name="Tajima N."/>
            <person name="Sato S."/>
            <person name="Maruyama F."/>
            <person name="Kurokawa K."/>
            <person name="Ohta H."/>
            <person name="Tabata S."/>
            <person name="Sekine K."/>
            <person name="Moriyama T."/>
            <person name="Sato N."/>
        </authorList>
    </citation>
    <scope>NUCLEOTIDE SEQUENCE</scope>
</reference>
<keyword evidence="2" id="KW-0934">Plastid</keyword>
<protein>
    <submittedName>
        <fullName evidence="2">Uncharacterized protein</fullName>
    </submittedName>
</protein>
<keyword evidence="1" id="KW-0472">Membrane</keyword>
<name>W0RYT2_PORPP</name>
<keyword evidence="2" id="KW-0150">Chloroplast</keyword>
<geneLocation type="chloroplast" evidence="2"/>
<sequence>MKDVNSFQVCAKLYTAVYYVCLFVSFNSLDDDFWKWPKN</sequence>
<dbReference type="GeneID" id="17964033"/>